<protein>
    <submittedName>
        <fullName evidence="4">GTP-binding protein</fullName>
    </submittedName>
</protein>
<comment type="function">
    <text evidence="1">Zinc chaperone that directly transfers zinc cofactor to target proteins, thereby activating them. Zinc is transferred from the CXCC motif in the GTPase domain to the zinc binding site in target proteins in a process requiring GTP hydrolysis.</text>
</comment>
<proteinExistence type="predicted"/>
<accession>A0ABT0F2Y7</accession>
<name>A0ABT0F2Y7_9PSED</name>
<dbReference type="EMBL" id="JAKNRW010000015">
    <property type="protein sequence ID" value="MCK1792027.1"/>
    <property type="molecule type" value="Genomic_DNA"/>
</dbReference>
<dbReference type="InterPro" id="IPR027417">
    <property type="entry name" value="P-loop_NTPase"/>
</dbReference>
<dbReference type="SUPFAM" id="SSF90002">
    <property type="entry name" value="Hypothetical protein YjiA, C-terminal domain"/>
    <property type="match status" value="1"/>
</dbReference>
<feature type="domain" description="CobW/HypB/UreG nucleotide-binding" evidence="2">
    <location>
        <begin position="8"/>
        <end position="177"/>
    </location>
</feature>
<evidence type="ECO:0000256" key="1">
    <source>
        <dbReference type="ARBA" id="ARBA00045658"/>
    </source>
</evidence>
<comment type="caution">
    <text evidence="4">The sequence shown here is derived from an EMBL/GenBank/DDBJ whole genome shotgun (WGS) entry which is preliminary data.</text>
</comment>
<gene>
    <name evidence="4" type="ORF">L9059_17900</name>
</gene>
<dbReference type="Pfam" id="PF02492">
    <property type="entry name" value="cobW"/>
    <property type="match status" value="1"/>
</dbReference>
<evidence type="ECO:0000313" key="5">
    <source>
        <dbReference type="Proteomes" id="UP001299876"/>
    </source>
</evidence>
<organism evidence="4 5">
    <name type="scientific">Pseudomonas violetae</name>
    <dbReference type="NCBI Taxonomy" id="2915813"/>
    <lineage>
        <taxon>Bacteria</taxon>
        <taxon>Pseudomonadati</taxon>
        <taxon>Pseudomonadota</taxon>
        <taxon>Gammaproteobacteria</taxon>
        <taxon>Pseudomonadales</taxon>
        <taxon>Pseudomonadaceae</taxon>
        <taxon>Pseudomonas</taxon>
    </lineage>
</organism>
<dbReference type="PANTHER" id="PTHR13748">
    <property type="entry name" value="COBW-RELATED"/>
    <property type="match status" value="1"/>
</dbReference>
<dbReference type="Proteomes" id="UP001299876">
    <property type="component" value="Unassembled WGS sequence"/>
</dbReference>
<keyword evidence="5" id="KW-1185">Reference proteome</keyword>
<dbReference type="Gene3D" id="3.40.50.300">
    <property type="entry name" value="P-loop containing nucleotide triphosphate hydrolases"/>
    <property type="match status" value="1"/>
</dbReference>
<dbReference type="RefSeq" id="WP_247292294.1">
    <property type="nucleotide sequence ID" value="NZ_JAKNRW010000015.1"/>
</dbReference>
<sequence length="310" mass="33781">MPLPDPVPLTVITGFLGAGKTTYLNQLIRQGLPRDSLIVVNDFGDINIDAELIDYRDDRILRLGNGCICCTLGGTLAEQLAQALRMEQRPGAIYIEASGVAEPARIADIARVSRQLKLNSVVCLVDASQTSLHARNRYTGDVWRAQITASDQLIINRLPAVDTAEYAQVLAALRDLNGWAMRALNDSLPSPSAIARPVPAADHLRPMAAAANENSWCSVSLKYAAAIDATRLEQLLREYADVVLRAKGILDRLDRNGPQVLQLSGRSIRWLAATRAMAGNYLVCIGIRCARFDELTAGLMQLERNQSPPA</sequence>
<dbReference type="InterPro" id="IPR003495">
    <property type="entry name" value="CobW/HypB/UreG_nucleotide-bd"/>
</dbReference>
<dbReference type="SUPFAM" id="SSF52540">
    <property type="entry name" value="P-loop containing nucleoside triphosphate hydrolases"/>
    <property type="match status" value="1"/>
</dbReference>
<evidence type="ECO:0000313" key="4">
    <source>
        <dbReference type="EMBL" id="MCK1792027.1"/>
    </source>
</evidence>
<feature type="domain" description="CobW C-terminal" evidence="3">
    <location>
        <begin position="217"/>
        <end position="299"/>
    </location>
</feature>
<dbReference type="InterPro" id="IPR051316">
    <property type="entry name" value="Zinc-reg_GTPase_activator"/>
</dbReference>
<evidence type="ECO:0000259" key="3">
    <source>
        <dbReference type="Pfam" id="PF07683"/>
    </source>
</evidence>
<dbReference type="Pfam" id="PF07683">
    <property type="entry name" value="CobW_C"/>
    <property type="match status" value="1"/>
</dbReference>
<dbReference type="CDD" id="cd03112">
    <property type="entry name" value="CobW-like"/>
    <property type="match status" value="1"/>
</dbReference>
<reference evidence="4 5" key="1">
    <citation type="submission" date="2022-02" db="EMBL/GenBank/DDBJ databases">
        <title>Comparative genomics of the first Antarctic Pseudomonas spp. capable of biotransforming 2,4,6-Trinitrotoluene.</title>
        <authorList>
            <person name="Cabrera M.A."/>
            <person name="Marquez S.L."/>
            <person name="Perez-Donoso J.M."/>
        </authorList>
    </citation>
    <scope>NUCLEOTIDE SEQUENCE [LARGE SCALE GENOMIC DNA]</scope>
    <source>
        <strain evidence="4 5">TNT19</strain>
    </source>
</reference>
<dbReference type="InterPro" id="IPR011629">
    <property type="entry name" value="CobW-like_C"/>
</dbReference>
<dbReference type="PANTHER" id="PTHR13748:SF62">
    <property type="entry name" value="COBW DOMAIN-CONTAINING PROTEIN"/>
    <property type="match status" value="1"/>
</dbReference>
<evidence type="ECO:0000259" key="2">
    <source>
        <dbReference type="Pfam" id="PF02492"/>
    </source>
</evidence>